<evidence type="ECO:0000256" key="2">
    <source>
        <dbReference type="SAM" id="MobiDB-lite"/>
    </source>
</evidence>
<dbReference type="STRING" id="1122184.SAMN02745176_03209"/>
<dbReference type="OrthoDB" id="9812676at2"/>
<gene>
    <name evidence="4" type="ORF">SAMN02745176_03209</name>
</gene>
<dbReference type="Proteomes" id="UP000184442">
    <property type="component" value="Unassembled WGS sequence"/>
</dbReference>
<dbReference type="PANTHER" id="PTHR45266">
    <property type="entry name" value="OXALOACETATE DECARBOXYLASE ALPHA CHAIN"/>
    <property type="match status" value="1"/>
</dbReference>
<keyword evidence="5" id="KW-1185">Reference proteome</keyword>
<accession>A0A1M6IDS6</accession>
<evidence type="ECO:0000259" key="3">
    <source>
        <dbReference type="PROSITE" id="PS50968"/>
    </source>
</evidence>
<dbReference type="InterPro" id="IPR011053">
    <property type="entry name" value="Single_hybrid_motif"/>
</dbReference>
<feature type="compositionally biased region" description="Low complexity" evidence="2">
    <location>
        <begin position="28"/>
        <end position="41"/>
    </location>
</feature>
<dbReference type="Pfam" id="PF00364">
    <property type="entry name" value="Biotin_lipoyl"/>
    <property type="match status" value="1"/>
</dbReference>
<evidence type="ECO:0000256" key="1">
    <source>
        <dbReference type="ARBA" id="ARBA00023267"/>
    </source>
</evidence>
<sequence>MLRRFNININGKDYIVKMEEIGAPQEPVQIPVSQPVPQSSPKNIPVATLTPKPQEKSQSVKQGEGVVVEAPMPGTILQVMVKVGDRVEIEQSLVILEAMKMENEIVAPKSGTIAAIHVTSGSAIDVGQPMITIV</sequence>
<reference evidence="4 5" key="1">
    <citation type="submission" date="2016-11" db="EMBL/GenBank/DDBJ databases">
        <authorList>
            <person name="Jaros S."/>
            <person name="Januszkiewicz K."/>
            <person name="Wedrychowicz H."/>
        </authorList>
    </citation>
    <scope>NUCLEOTIDE SEQUENCE [LARGE SCALE GENOMIC DNA]</scope>
    <source>
        <strain evidence="4 5">DSM 19022</strain>
    </source>
</reference>
<feature type="region of interest" description="Disordered" evidence="2">
    <location>
        <begin position="28"/>
        <end position="65"/>
    </location>
</feature>
<dbReference type="PROSITE" id="PS50968">
    <property type="entry name" value="BIOTINYL_LIPOYL"/>
    <property type="match status" value="1"/>
</dbReference>
<dbReference type="InterPro" id="IPR050709">
    <property type="entry name" value="Biotin_Carboxyl_Carrier/Decarb"/>
</dbReference>
<dbReference type="FunFam" id="2.40.50.100:FF:000003">
    <property type="entry name" value="Acetyl-CoA carboxylase biotin carboxyl carrier protein"/>
    <property type="match status" value="1"/>
</dbReference>
<dbReference type="InterPro" id="IPR000089">
    <property type="entry name" value="Biotin_lipoyl"/>
</dbReference>
<dbReference type="Gene3D" id="2.40.50.100">
    <property type="match status" value="1"/>
</dbReference>
<name>A0A1M6IDS6_9FIRM</name>
<dbReference type="AlphaFoldDB" id="A0A1M6IDS6"/>
<dbReference type="PANTHER" id="PTHR45266:SF3">
    <property type="entry name" value="OXALOACETATE DECARBOXYLASE ALPHA CHAIN"/>
    <property type="match status" value="1"/>
</dbReference>
<organism evidence="4 5">
    <name type="scientific">Lutispora thermophila DSM 19022</name>
    <dbReference type="NCBI Taxonomy" id="1122184"/>
    <lineage>
        <taxon>Bacteria</taxon>
        <taxon>Bacillati</taxon>
        <taxon>Bacillota</taxon>
        <taxon>Clostridia</taxon>
        <taxon>Lutisporales</taxon>
        <taxon>Lutisporaceae</taxon>
        <taxon>Lutispora</taxon>
    </lineage>
</organism>
<evidence type="ECO:0000313" key="5">
    <source>
        <dbReference type="Proteomes" id="UP000184442"/>
    </source>
</evidence>
<dbReference type="EMBL" id="FQZS01000030">
    <property type="protein sequence ID" value="SHJ32563.1"/>
    <property type="molecule type" value="Genomic_DNA"/>
</dbReference>
<proteinExistence type="predicted"/>
<evidence type="ECO:0000313" key="4">
    <source>
        <dbReference type="EMBL" id="SHJ32563.1"/>
    </source>
</evidence>
<dbReference type="CDD" id="cd06850">
    <property type="entry name" value="biotinyl_domain"/>
    <property type="match status" value="1"/>
</dbReference>
<feature type="domain" description="Lipoyl-binding" evidence="3">
    <location>
        <begin position="59"/>
        <end position="134"/>
    </location>
</feature>
<keyword evidence="1" id="KW-0092">Biotin</keyword>
<dbReference type="SUPFAM" id="SSF51230">
    <property type="entry name" value="Single hybrid motif"/>
    <property type="match status" value="1"/>
</dbReference>
<protein>
    <submittedName>
        <fullName evidence="4">Biotin-requiring enzyme</fullName>
    </submittedName>
</protein>
<dbReference type="RefSeq" id="WP_073027508.1">
    <property type="nucleotide sequence ID" value="NZ_FQZS01000030.1"/>
</dbReference>